<organism evidence="3">
    <name type="scientific">Mycolicibacterium fortuitum subsp. acetamidolyticum</name>
    <dbReference type="NCBI Taxonomy" id="144550"/>
    <lineage>
        <taxon>Bacteria</taxon>
        <taxon>Bacillati</taxon>
        <taxon>Actinomycetota</taxon>
        <taxon>Actinomycetes</taxon>
        <taxon>Mycobacteriales</taxon>
        <taxon>Mycobacteriaceae</taxon>
        <taxon>Mycolicibacterium</taxon>
    </lineage>
</organism>
<dbReference type="SUPFAM" id="SSF53335">
    <property type="entry name" value="S-adenosyl-L-methionine-dependent methyltransferases"/>
    <property type="match status" value="1"/>
</dbReference>
<dbReference type="Pfam" id="PF04072">
    <property type="entry name" value="LCM"/>
    <property type="match status" value="1"/>
</dbReference>
<accession>A0A100WPZ5</accession>
<dbReference type="EMBL" id="BCSZ01000021">
    <property type="protein sequence ID" value="GAT02277.1"/>
    <property type="molecule type" value="Genomic_DNA"/>
</dbReference>
<dbReference type="RefSeq" id="WP_054603063.1">
    <property type="nucleotide sequence ID" value="NZ_BCSZ01000021.1"/>
</dbReference>
<dbReference type="GO" id="GO:0032259">
    <property type="term" value="P:methylation"/>
    <property type="evidence" value="ECO:0007669"/>
    <property type="project" value="UniProtKB-KW"/>
</dbReference>
<reference evidence="3" key="1">
    <citation type="journal article" date="2016" name="Genome Announc.">
        <title>Draft Genome Sequences of Five Rapidly Growing Mycobacterium Species, M. thermoresistibile, M. fortuitum subsp. acetamidolyticum, M. canariasense, M. brisbanense, and M. novocastrense.</title>
        <authorList>
            <person name="Katahira K."/>
            <person name="Ogura Y."/>
            <person name="Gotoh Y."/>
            <person name="Hayashi T."/>
        </authorList>
    </citation>
    <scope>NUCLEOTIDE SEQUENCE [LARGE SCALE GENOMIC DNA]</scope>
    <source>
        <strain evidence="3">JCM6368</strain>
    </source>
</reference>
<dbReference type="PANTHER" id="PTHR43619">
    <property type="entry name" value="S-ADENOSYL-L-METHIONINE-DEPENDENT METHYLTRANSFERASE YKTD-RELATED"/>
    <property type="match status" value="1"/>
</dbReference>
<keyword evidence="2 3" id="KW-0808">Transferase</keyword>
<protein>
    <submittedName>
        <fullName evidence="3">O-methyltransferase</fullName>
    </submittedName>
</protein>
<dbReference type="InterPro" id="IPR029063">
    <property type="entry name" value="SAM-dependent_MTases_sf"/>
</dbReference>
<sequence length="276" mass="30242">MSVIDGNTLDGVSATSLWTLSNRGLEARRSDGVIRDPWAVALRDSIDYDYGKFGRPTQAHALRALAFDVETRDYLSTHPKAAVVALAEGLQTSFWRLDQAGVADELTWYSVDLPPVIAIRDKLLPHDDRIVALAQSALDRSWMDRVDATDGVFITAEGLLMYLEPDDVRSLIADCAARFPGGRMMFDSIPHWVSRRTIKGLRLSDRYIAPPMPFALTADEGLAMAGTGPGAVPGVRSARDVPLQQGRGLFKLAAQPWLDRIGAVHRGRPSMTVLGF</sequence>
<keyword evidence="1 3" id="KW-0489">Methyltransferase</keyword>
<dbReference type="Proteomes" id="UP000069705">
    <property type="component" value="Unassembled WGS sequence"/>
</dbReference>
<gene>
    <name evidence="3" type="ORF">RMCFA_2389</name>
</gene>
<dbReference type="InterPro" id="IPR007213">
    <property type="entry name" value="Ppm1/Ppm2/Tcmp"/>
</dbReference>
<dbReference type="AlphaFoldDB" id="A0A100WPZ5"/>
<evidence type="ECO:0000256" key="2">
    <source>
        <dbReference type="ARBA" id="ARBA00022679"/>
    </source>
</evidence>
<dbReference type="GO" id="GO:0008168">
    <property type="term" value="F:methyltransferase activity"/>
    <property type="evidence" value="ECO:0007669"/>
    <property type="project" value="UniProtKB-KW"/>
</dbReference>
<proteinExistence type="predicted"/>
<name>A0A100WPZ5_MYCFO</name>
<dbReference type="Gene3D" id="3.40.50.150">
    <property type="entry name" value="Vaccinia Virus protein VP39"/>
    <property type="match status" value="1"/>
</dbReference>
<comment type="caution">
    <text evidence="3">The sequence shown here is derived from an EMBL/GenBank/DDBJ whole genome shotgun (WGS) entry which is preliminary data.</text>
</comment>
<dbReference type="PANTHER" id="PTHR43619:SF2">
    <property type="entry name" value="S-ADENOSYL-L-METHIONINE-DEPENDENT METHYLTRANSFERASES SUPERFAMILY PROTEIN"/>
    <property type="match status" value="1"/>
</dbReference>
<evidence type="ECO:0000313" key="3">
    <source>
        <dbReference type="EMBL" id="GAT02277.1"/>
    </source>
</evidence>
<evidence type="ECO:0000256" key="1">
    <source>
        <dbReference type="ARBA" id="ARBA00022603"/>
    </source>
</evidence>